<feature type="transmembrane region" description="Helical" evidence="6">
    <location>
        <begin position="150"/>
        <end position="168"/>
    </location>
</feature>
<dbReference type="OrthoDB" id="10011262at2759"/>
<feature type="transmembrane region" description="Helical" evidence="6">
    <location>
        <begin position="40"/>
        <end position="61"/>
    </location>
</feature>
<evidence type="ECO:0000256" key="2">
    <source>
        <dbReference type="ARBA" id="ARBA00010663"/>
    </source>
</evidence>
<dbReference type="PROSITE" id="PS50262">
    <property type="entry name" value="G_PROTEIN_RECEP_F1_2"/>
    <property type="match status" value="1"/>
</dbReference>
<dbReference type="CDD" id="cd14978">
    <property type="entry name" value="7tmA_FMRFamide_R-like"/>
    <property type="match status" value="1"/>
</dbReference>
<dbReference type="InterPro" id="IPR000276">
    <property type="entry name" value="GPCR_Rhodpsn"/>
</dbReference>
<dbReference type="Proteomes" id="UP000318571">
    <property type="component" value="Chromosome 11"/>
</dbReference>
<dbReference type="GO" id="GO:0004930">
    <property type="term" value="F:G protein-coupled receptor activity"/>
    <property type="evidence" value="ECO:0007669"/>
    <property type="project" value="InterPro"/>
</dbReference>
<dbReference type="InterPro" id="IPR017452">
    <property type="entry name" value="GPCR_Rhodpsn_7TM"/>
</dbReference>
<evidence type="ECO:0000256" key="6">
    <source>
        <dbReference type="SAM" id="Phobius"/>
    </source>
</evidence>
<dbReference type="AlphaFoldDB" id="A0A553PKA3"/>
<dbReference type="InterPro" id="IPR052954">
    <property type="entry name" value="GPCR-Ligand_Int"/>
</dbReference>
<organism evidence="8 9">
    <name type="scientific">Tigriopus californicus</name>
    <name type="common">Marine copepod</name>
    <dbReference type="NCBI Taxonomy" id="6832"/>
    <lineage>
        <taxon>Eukaryota</taxon>
        <taxon>Metazoa</taxon>
        <taxon>Ecdysozoa</taxon>
        <taxon>Arthropoda</taxon>
        <taxon>Crustacea</taxon>
        <taxon>Multicrustacea</taxon>
        <taxon>Hexanauplia</taxon>
        <taxon>Copepoda</taxon>
        <taxon>Harpacticoida</taxon>
        <taxon>Harpacticidae</taxon>
        <taxon>Tigriopus</taxon>
    </lineage>
</organism>
<name>A0A553PKA3_TIGCA</name>
<comment type="caution">
    <text evidence="8">The sequence shown here is derived from an EMBL/GenBank/DDBJ whole genome shotgun (WGS) entry which is preliminary data.</text>
</comment>
<evidence type="ECO:0000256" key="5">
    <source>
        <dbReference type="ARBA" id="ARBA00023136"/>
    </source>
</evidence>
<sequence>MNQTWKIHTVNRSLEVVPMDQEDQANMGEDQIFTYVTEGIILSCVCIFGMVGNFLSLIVMLKSSARAAFSNHLRGLAIFDTFFLFMALLNMGLPKLWPWYREGLFMDLINLLFGLLHTSRVGSVCFTVSVNVDRLCVIVFPLKPCGWKRYLIPLAIIIAVLYDLPRFFEFDVVTNPRSGQKHVFTTALRKNALYVSLYVFWSKFIFFEIIPYVTILICNIFIIVKIRKSQQFRRKFNVTESGGRSNPVQEIQPVGSVARYPLQTVIQTEPHVQTSLMMREVSQKYPKKRFLQKQAEEHHLGIILVGLSSLFIVCQSFKIVPDLYEIYWCSPGEECPMEGISNSVMRLSHLLVCINSAANFLIYYMNGEKFRLAWAETYGCPLRYCWNLRPSKLTQSLRGSFSSIIREQPKRFEDFRQVTSFDV</sequence>
<feature type="domain" description="G-protein coupled receptors family 1 profile" evidence="7">
    <location>
        <begin position="52"/>
        <end position="363"/>
    </location>
</feature>
<feature type="transmembrane region" description="Helical" evidence="6">
    <location>
        <begin position="108"/>
        <end position="130"/>
    </location>
</feature>
<keyword evidence="3 6" id="KW-0812">Transmembrane</keyword>
<dbReference type="Gene3D" id="1.20.1070.10">
    <property type="entry name" value="Rhodopsin 7-helix transmembrane proteins"/>
    <property type="match status" value="1"/>
</dbReference>
<evidence type="ECO:0000313" key="8">
    <source>
        <dbReference type="EMBL" id="TRY78111.1"/>
    </source>
</evidence>
<feature type="transmembrane region" description="Helical" evidence="6">
    <location>
        <begin position="73"/>
        <end position="93"/>
    </location>
</feature>
<dbReference type="GO" id="GO:0016020">
    <property type="term" value="C:membrane"/>
    <property type="evidence" value="ECO:0007669"/>
    <property type="project" value="UniProtKB-SubCell"/>
</dbReference>
<gene>
    <name evidence="8" type="ORF">TCAL_09473</name>
</gene>
<dbReference type="STRING" id="6832.A0A553PKA3"/>
<dbReference type="Pfam" id="PF00001">
    <property type="entry name" value="7tm_1"/>
    <property type="match status" value="1"/>
</dbReference>
<evidence type="ECO:0000256" key="1">
    <source>
        <dbReference type="ARBA" id="ARBA00004370"/>
    </source>
</evidence>
<keyword evidence="4 6" id="KW-1133">Transmembrane helix</keyword>
<reference evidence="8 9" key="1">
    <citation type="journal article" date="2018" name="Nat. Ecol. Evol.">
        <title>Genomic signatures of mitonuclear coevolution across populations of Tigriopus californicus.</title>
        <authorList>
            <person name="Barreto F.S."/>
            <person name="Watson E.T."/>
            <person name="Lima T.G."/>
            <person name="Willett C.S."/>
            <person name="Edmands S."/>
            <person name="Li W."/>
            <person name="Burton R.S."/>
        </authorList>
    </citation>
    <scope>NUCLEOTIDE SEQUENCE [LARGE SCALE GENOMIC DNA]</scope>
    <source>
        <strain evidence="8 9">San Diego</strain>
    </source>
</reference>
<protein>
    <recommendedName>
        <fullName evidence="7">G-protein coupled receptors family 1 profile domain-containing protein</fullName>
    </recommendedName>
</protein>
<keyword evidence="5 6" id="KW-0472">Membrane</keyword>
<evidence type="ECO:0000259" key="7">
    <source>
        <dbReference type="PROSITE" id="PS50262"/>
    </source>
</evidence>
<evidence type="ECO:0000313" key="9">
    <source>
        <dbReference type="Proteomes" id="UP000318571"/>
    </source>
</evidence>
<comment type="similarity">
    <text evidence="2">Belongs to the G-protein coupled receptor 1 family.</text>
</comment>
<dbReference type="PANTHER" id="PTHR46641:SF2">
    <property type="entry name" value="FMRFAMIDE RECEPTOR"/>
    <property type="match status" value="1"/>
</dbReference>
<evidence type="ECO:0000256" key="3">
    <source>
        <dbReference type="ARBA" id="ARBA00022692"/>
    </source>
</evidence>
<dbReference type="PRINTS" id="PR00237">
    <property type="entry name" value="GPCRRHODOPSN"/>
</dbReference>
<dbReference type="PANTHER" id="PTHR46641">
    <property type="entry name" value="FMRFAMIDE RECEPTOR-RELATED"/>
    <property type="match status" value="1"/>
</dbReference>
<feature type="transmembrane region" description="Helical" evidence="6">
    <location>
        <begin position="204"/>
        <end position="224"/>
    </location>
</feature>
<dbReference type="SUPFAM" id="SSF81321">
    <property type="entry name" value="Family A G protein-coupled receptor-like"/>
    <property type="match status" value="1"/>
</dbReference>
<proteinExistence type="inferred from homology"/>
<keyword evidence="9" id="KW-1185">Reference proteome</keyword>
<comment type="subcellular location">
    <subcellularLocation>
        <location evidence="1">Membrane</location>
    </subcellularLocation>
</comment>
<dbReference type="EMBL" id="VCGU01000003">
    <property type="protein sequence ID" value="TRY78111.1"/>
    <property type="molecule type" value="Genomic_DNA"/>
</dbReference>
<accession>A0A553PKA3</accession>
<evidence type="ECO:0000256" key="4">
    <source>
        <dbReference type="ARBA" id="ARBA00022989"/>
    </source>
</evidence>